<dbReference type="EMBL" id="JAGDYP010000004">
    <property type="protein sequence ID" value="MBO1883987.1"/>
    <property type="molecule type" value="Genomic_DNA"/>
</dbReference>
<evidence type="ECO:0000313" key="3">
    <source>
        <dbReference type="Proteomes" id="UP000681610"/>
    </source>
</evidence>
<protein>
    <recommendedName>
        <fullName evidence="4">DUF5007 domain-containing protein</fullName>
    </recommendedName>
</protein>
<accession>A0ABS3PXF5</accession>
<keyword evidence="1" id="KW-0732">Signal</keyword>
<keyword evidence="3" id="KW-1185">Reference proteome</keyword>
<dbReference type="PROSITE" id="PS51257">
    <property type="entry name" value="PROKAR_LIPOPROTEIN"/>
    <property type="match status" value="1"/>
</dbReference>
<sequence>MKHSFLRMIAFTAIAVVAFIGCQKEELNTAETGLVANSQAVVQQNAELQRTTITVNDVVGEYKGTLDKVVMRGKDRGKVLNQIFTVSKYNNSKFNLHLPAFKVGEMPGTIEIKANGIKLNSNGTFKASNISDGVLLRVPLLGETPYPITSMEGSFTPTNDGRYKLTVGIHSEGKIFFYITIFTAYVHFEGDQQLGN</sequence>
<reference evidence="2 3" key="1">
    <citation type="submission" date="2021-03" db="EMBL/GenBank/DDBJ databases">
        <title>Isolation and description of Capnocytophaga bilenii sp. nov., a novel Capnocytophaga species, isolated from a gingivitis subject.</title>
        <authorList>
            <person name="Antezack A."/>
            <person name="Monnet-Corti V."/>
            <person name="La Scola B."/>
        </authorList>
    </citation>
    <scope>NUCLEOTIDE SEQUENCE [LARGE SCALE GENOMIC DNA]</scope>
    <source>
        <strain evidence="2 3">Marseille-Q4570</strain>
    </source>
</reference>
<gene>
    <name evidence="2" type="ORF">J4N46_06060</name>
</gene>
<proteinExistence type="predicted"/>
<evidence type="ECO:0000256" key="1">
    <source>
        <dbReference type="SAM" id="SignalP"/>
    </source>
</evidence>
<dbReference type="Proteomes" id="UP000681610">
    <property type="component" value="Unassembled WGS sequence"/>
</dbReference>
<evidence type="ECO:0000313" key="2">
    <source>
        <dbReference type="EMBL" id="MBO1883987.1"/>
    </source>
</evidence>
<dbReference type="RefSeq" id="WP_208058561.1">
    <property type="nucleotide sequence ID" value="NZ_JAGDYP010000004.1"/>
</dbReference>
<organism evidence="2 3">
    <name type="scientific">Capnocytophaga bilenii</name>
    <dbReference type="NCBI Taxonomy" id="2819369"/>
    <lineage>
        <taxon>Bacteria</taxon>
        <taxon>Pseudomonadati</taxon>
        <taxon>Bacteroidota</taxon>
        <taxon>Flavobacteriia</taxon>
        <taxon>Flavobacteriales</taxon>
        <taxon>Flavobacteriaceae</taxon>
        <taxon>Capnocytophaga</taxon>
    </lineage>
</organism>
<comment type="caution">
    <text evidence="2">The sequence shown here is derived from an EMBL/GenBank/DDBJ whole genome shotgun (WGS) entry which is preliminary data.</text>
</comment>
<evidence type="ECO:0008006" key="4">
    <source>
        <dbReference type="Google" id="ProtNLM"/>
    </source>
</evidence>
<feature type="chain" id="PRO_5046228713" description="DUF5007 domain-containing protein" evidence="1">
    <location>
        <begin position="19"/>
        <end position="196"/>
    </location>
</feature>
<name>A0ABS3PXF5_9FLAO</name>
<feature type="signal peptide" evidence="1">
    <location>
        <begin position="1"/>
        <end position="18"/>
    </location>
</feature>